<sequence length="312" mass="36637">MTDILYSYEQQLYDRRFMNCAERHAIVFLKERRSEVDWLFYRALVSTDEIWAQIIQQKKPKYNFVSGCFSTQDFAALGIACHELRSDRYAAVKTDVDKLIHQQGFVLISGSVFYFDHCPEFRKKHLHHLVVLCGVDEGGQRYDMVDDNMASVMCRYQYNTRQVADFYENNGDRLVRYFTLDSFDVVQSRDYFKSAFSVYLKNFQDSQRFFTDIIPFLENAFETMDNKLHLLHDSFSVLSGSRHLFSHYLSSLQYKSDWVNDARELGKAAFVLKSLMVKAGITKRIDIDDIATRIEQLRQNEQALLQKLTAIL</sequence>
<dbReference type="RefSeq" id="WP_015847974.1">
    <property type="nucleotide sequence ID" value="NC_012912.1"/>
</dbReference>
<name>C6CLF6_DICC1</name>
<dbReference type="GeneID" id="45081690"/>
<dbReference type="OrthoDB" id="4033294at2"/>
<evidence type="ECO:0000313" key="2">
    <source>
        <dbReference type="Proteomes" id="UP000002735"/>
    </source>
</evidence>
<evidence type="ECO:0000313" key="1">
    <source>
        <dbReference type="EMBL" id="ACT08459.1"/>
    </source>
</evidence>
<dbReference type="Proteomes" id="UP000002735">
    <property type="component" value="Chromosome"/>
</dbReference>
<proteinExistence type="predicted"/>
<gene>
    <name evidence="1" type="ordered locus">Dd1591_3651</name>
</gene>
<dbReference type="KEGG" id="dze:Dd1591_3651"/>
<organism evidence="1 2">
    <name type="scientific">Dickeya chrysanthemi (strain Ech1591)</name>
    <name type="common">Dickeya zeae (strain Ech1591)</name>
    <dbReference type="NCBI Taxonomy" id="561229"/>
    <lineage>
        <taxon>Bacteria</taxon>
        <taxon>Pseudomonadati</taxon>
        <taxon>Pseudomonadota</taxon>
        <taxon>Gammaproteobacteria</taxon>
        <taxon>Enterobacterales</taxon>
        <taxon>Pectobacteriaceae</taxon>
        <taxon>Dickeya</taxon>
    </lineage>
</organism>
<dbReference type="AlphaFoldDB" id="C6CLF6"/>
<protein>
    <recommendedName>
        <fullName evidence="3">Butirosin biosynthesis protein H N-terminal domain-containing protein</fullName>
    </recommendedName>
</protein>
<reference evidence="1 2" key="1">
    <citation type="submission" date="2009-06" db="EMBL/GenBank/DDBJ databases">
        <title>Complete sequence of Dickeya zeae Ech1591.</title>
        <authorList>
            <consortium name="US DOE Joint Genome Institute"/>
            <person name="Lucas S."/>
            <person name="Copeland A."/>
            <person name="Lapidus A."/>
            <person name="Glavina del Rio T."/>
            <person name="Tice H."/>
            <person name="Bruce D."/>
            <person name="Goodwin L."/>
            <person name="Pitluck S."/>
            <person name="Chertkov O."/>
            <person name="Brettin T."/>
            <person name="Detter J.C."/>
            <person name="Han C."/>
            <person name="Larimer F."/>
            <person name="Land M."/>
            <person name="Hauser L."/>
            <person name="Kyrpides N."/>
            <person name="Ovchinnikova G."/>
            <person name="Balakrishnan V."/>
            <person name="Glasner J."/>
            <person name="Perna N.T."/>
        </authorList>
    </citation>
    <scope>NUCLEOTIDE SEQUENCE [LARGE SCALE GENOMIC DNA]</scope>
    <source>
        <strain evidence="1 2">Ech1591</strain>
    </source>
</reference>
<dbReference type="EMBL" id="CP001655">
    <property type="protein sequence ID" value="ACT08459.1"/>
    <property type="molecule type" value="Genomic_DNA"/>
</dbReference>
<accession>C6CLF6</accession>
<dbReference type="eggNOG" id="ENOG5033UEH">
    <property type="taxonomic scope" value="Bacteria"/>
</dbReference>
<evidence type="ECO:0008006" key="3">
    <source>
        <dbReference type="Google" id="ProtNLM"/>
    </source>
</evidence>
<dbReference type="HOGENOM" id="CLU_890620_0_0_6"/>
<dbReference type="STRING" id="561229.Dd1591_3651"/>